<name>A0A2J5I803_9EURO</name>
<dbReference type="EMBL" id="KZ559500">
    <property type="protein sequence ID" value="PLN86148.1"/>
    <property type="molecule type" value="Genomic_DNA"/>
</dbReference>
<gene>
    <name evidence="2" type="ORF">BDW42DRAFT_182659</name>
</gene>
<dbReference type="OrthoDB" id="2968323at2759"/>
<protein>
    <submittedName>
        <fullName evidence="2">Kinase-like domain-containing protein</fullName>
    </submittedName>
</protein>
<organism evidence="2 3">
    <name type="scientific">Aspergillus taichungensis</name>
    <dbReference type="NCBI Taxonomy" id="482145"/>
    <lineage>
        <taxon>Eukaryota</taxon>
        <taxon>Fungi</taxon>
        <taxon>Dikarya</taxon>
        <taxon>Ascomycota</taxon>
        <taxon>Pezizomycotina</taxon>
        <taxon>Eurotiomycetes</taxon>
        <taxon>Eurotiomycetidae</taxon>
        <taxon>Eurotiales</taxon>
        <taxon>Aspergillaceae</taxon>
        <taxon>Aspergillus</taxon>
        <taxon>Aspergillus subgen. Circumdati</taxon>
    </lineage>
</organism>
<evidence type="ECO:0000259" key="1">
    <source>
        <dbReference type="Pfam" id="PF01636"/>
    </source>
</evidence>
<dbReference type="SUPFAM" id="SSF56112">
    <property type="entry name" value="Protein kinase-like (PK-like)"/>
    <property type="match status" value="1"/>
</dbReference>
<dbReference type="GO" id="GO:0016301">
    <property type="term" value="F:kinase activity"/>
    <property type="evidence" value="ECO:0007669"/>
    <property type="project" value="UniProtKB-KW"/>
</dbReference>
<keyword evidence="3" id="KW-1185">Reference proteome</keyword>
<sequence length="530" mass="61287">MGTSNQTKIPPQPEDDNFFRYTSGRWLWDEEQQLQDRYKVFDVSALQDVAAKAMKSNRCVSIVKLAEGGYNKVFRLHMDDGKTVLARIPNLNAGPSFYTTASEVATMELVRLVLRIPVPQVYEWNASANNPVGSEYILMEEATGTQVEYLWDNMTPDSKLAVMKEVVSIETKLSSLSFSHYGSIYFASDSVEGAVPAQITSDVPSELKEKVANTFTIGPSVDRSFWKRERSKMNISRGPWSNPVDYVLSVGRREMAWIRHFAIPKAADDPLCVSTAQNSPEAHIQLLEKFLKVAPYLLAIDQRLVRPILWHADLHSSNLFFEDNRITSVIDWQGAWTDPLFLQAQPSQLVDYQGSVLLKRPDNFDDLDDERKVEIKRQISRSPFFQLYLMETKERNPILAEAFHLDYGKTRRLPVEYASDTWDDDIVSFREALINVERYKHWKDLDIKEDCPIHFTEDEQRKHLEDAEGWNEVQDFFDGIEGLVKRDGWTSNETFDEARELFSNLRKIGLQKMKGKEREKFEKETRWAER</sequence>
<dbReference type="GO" id="GO:0005739">
    <property type="term" value="C:mitochondrion"/>
    <property type="evidence" value="ECO:0007669"/>
    <property type="project" value="TreeGrafter"/>
</dbReference>
<evidence type="ECO:0000313" key="2">
    <source>
        <dbReference type="EMBL" id="PLN86148.1"/>
    </source>
</evidence>
<reference evidence="3" key="1">
    <citation type="submission" date="2017-12" db="EMBL/GenBank/DDBJ databases">
        <authorList>
            <consortium name="DOE Joint Genome Institute"/>
            <person name="Mondo S.J."/>
            <person name="Kjaerbolling I."/>
            <person name="Vesth T.C."/>
            <person name="Frisvad J.C."/>
            <person name="Nybo J.L."/>
            <person name="Theobald S."/>
            <person name="Kuo A."/>
            <person name="Bowyer P."/>
            <person name="Matsuda Y."/>
            <person name="Lyhne E.K."/>
            <person name="Kogle M.E."/>
            <person name="Clum A."/>
            <person name="Lipzen A."/>
            <person name="Salamov A."/>
            <person name="Ngan C.Y."/>
            <person name="Daum C."/>
            <person name="Chiniquy J."/>
            <person name="Barry K."/>
            <person name="LaButti K."/>
            <person name="Haridas S."/>
            <person name="Simmons B.A."/>
            <person name="Magnuson J.K."/>
            <person name="Mortensen U.H."/>
            <person name="Larsen T.O."/>
            <person name="Grigoriev I.V."/>
            <person name="Baker S.E."/>
            <person name="Andersen M.R."/>
            <person name="Nordberg H.P."/>
            <person name="Cantor M.N."/>
            <person name="Hua S.X."/>
        </authorList>
    </citation>
    <scope>NUCLEOTIDE SEQUENCE [LARGE SCALE GENOMIC DNA]</scope>
    <source>
        <strain evidence="3">IBT 19404</strain>
    </source>
</reference>
<accession>A0A2J5I803</accession>
<dbReference type="InterPro" id="IPR051035">
    <property type="entry name" value="Mito_inheritance_9"/>
</dbReference>
<evidence type="ECO:0000313" key="3">
    <source>
        <dbReference type="Proteomes" id="UP000235023"/>
    </source>
</evidence>
<dbReference type="InterPro" id="IPR011009">
    <property type="entry name" value="Kinase-like_dom_sf"/>
</dbReference>
<keyword evidence="2" id="KW-0808">Transferase</keyword>
<dbReference type="Pfam" id="PF01636">
    <property type="entry name" value="APH"/>
    <property type="match status" value="1"/>
</dbReference>
<dbReference type="PANTHER" id="PTHR36091">
    <property type="entry name" value="ALTERED INHERITANCE OF MITOCHONDRIA PROTEIN 9, MITOCHONDRIAL"/>
    <property type="match status" value="1"/>
</dbReference>
<dbReference type="Gene3D" id="3.90.1200.10">
    <property type="match status" value="1"/>
</dbReference>
<dbReference type="InterPro" id="IPR002575">
    <property type="entry name" value="Aminoglycoside_PTrfase"/>
</dbReference>
<keyword evidence="2" id="KW-0418">Kinase</keyword>
<dbReference type="AlphaFoldDB" id="A0A2J5I803"/>
<feature type="domain" description="Aminoglycoside phosphotransferase" evidence="1">
    <location>
        <begin position="295"/>
        <end position="335"/>
    </location>
</feature>
<dbReference type="Proteomes" id="UP000235023">
    <property type="component" value="Unassembled WGS sequence"/>
</dbReference>
<dbReference type="PANTHER" id="PTHR36091:SF2">
    <property type="entry name" value="AMINOGLYCOSIDE PHOSPHOTRANSFERASE DOMAIN-CONTAINING PROTEIN"/>
    <property type="match status" value="1"/>
</dbReference>
<proteinExistence type="predicted"/>